<keyword evidence="1" id="KW-0175">Coiled coil</keyword>
<organism evidence="2 3">
    <name type="scientific">Clostridium pasteurianum BC1</name>
    <dbReference type="NCBI Taxonomy" id="86416"/>
    <lineage>
        <taxon>Bacteria</taxon>
        <taxon>Bacillati</taxon>
        <taxon>Bacillota</taxon>
        <taxon>Clostridia</taxon>
        <taxon>Eubacteriales</taxon>
        <taxon>Clostridiaceae</taxon>
        <taxon>Clostridium</taxon>
    </lineage>
</organism>
<dbReference type="KEGG" id="cpas:Clopa_1874"/>
<evidence type="ECO:0000313" key="3">
    <source>
        <dbReference type="Proteomes" id="UP000013523"/>
    </source>
</evidence>
<dbReference type="EMBL" id="CP003261">
    <property type="protein sequence ID" value="AGK96774.1"/>
    <property type="molecule type" value="Genomic_DNA"/>
</dbReference>
<reference evidence="2 3" key="1">
    <citation type="submission" date="2012-01" db="EMBL/GenBank/DDBJ databases">
        <title>Complete sequence of chromosome of Clostridium pasteurianum BC1.</title>
        <authorList>
            <consortium name="US DOE Joint Genome Institute"/>
            <person name="Lucas S."/>
            <person name="Han J."/>
            <person name="Lapidus A."/>
            <person name="Cheng J.-F."/>
            <person name="Goodwin L."/>
            <person name="Pitluck S."/>
            <person name="Peters L."/>
            <person name="Mikhailova N."/>
            <person name="Teshima H."/>
            <person name="Detter J.C."/>
            <person name="Han C."/>
            <person name="Tapia R."/>
            <person name="Land M."/>
            <person name="Hauser L."/>
            <person name="Kyrpides N."/>
            <person name="Ivanova N."/>
            <person name="Pagani I."/>
            <person name="Dunn J."/>
            <person name="Taghavi S."/>
            <person name="Francis A."/>
            <person name="van der Lelie D."/>
            <person name="Woyke T."/>
        </authorList>
    </citation>
    <scope>NUCLEOTIDE SEQUENCE [LARGE SCALE GENOMIC DNA]</scope>
    <source>
        <strain evidence="2 3">BC1</strain>
    </source>
</reference>
<dbReference type="RefSeq" id="WP_015615092.1">
    <property type="nucleotide sequence ID" value="NC_021182.1"/>
</dbReference>
<accession>R4K8C0</accession>
<dbReference type="Proteomes" id="UP000013523">
    <property type="component" value="Chromosome"/>
</dbReference>
<protein>
    <submittedName>
        <fullName evidence="2">Uncharacterized protein</fullName>
    </submittedName>
</protein>
<evidence type="ECO:0000313" key="2">
    <source>
        <dbReference type="EMBL" id="AGK96774.1"/>
    </source>
</evidence>
<proteinExistence type="predicted"/>
<dbReference type="PATRIC" id="fig|86416.3.peg.1845"/>
<feature type="coiled-coil region" evidence="1">
    <location>
        <begin position="242"/>
        <end position="291"/>
    </location>
</feature>
<dbReference type="AlphaFoldDB" id="R4K8C0"/>
<sequence>MLNIGINLCNSNSVVANNLFLNPSITNEELVIYCLLQRNYFTIKGFGICSIIMLCDYLYIQHNNSRVIDTIRKSIIGLIKKEYIAIRDKNFNEVDFGDIDNKTNFYVGFDLPESEFFQIYDSALDNLFESIPKIQSNISKFKIARLYIACLRVISNQSEFGYISQSSCKKCGFASDTISKYFKILQDLGLILYNNDYLTPEKHYTKTYVGNPDNKKNFEFQLGEEISKFNLIHTDKKISNKRRSVSKKIDNTKKKIDTAKDNEIAKLKEMLAKTEAEKKELEFKINEKKSKPKKHLGLNKPEPIIEEVQPIEEDLGSEEDIPDEDITKAIDNCIADNNLDDDDYDIFGDYFEHEKMQEQKDKDNNDRKNELIHKMFPEYPLNAIIPDDDNLDF</sequence>
<dbReference type="eggNOG" id="ENOG50328E5">
    <property type="taxonomic scope" value="Bacteria"/>
</dbReference>
<gene>
    <name evidence="2" type="ORF">Clopa_1874</name>
</gene>
<evidence type="ECO:0000256" key="1">
    <source>
        <dbReference type="SAM" id="Coils"/>
    </source>
</evidence>
<name>R4K8C0_CLOPA</name>
<dbReference type="HOGENOM" id="CLU_701518_0_0_9"/>
<keyword evidence="3" id="KW-1185">Reference proteome</keyword>
<dbReference type="OrthoDB" id="9815473at2"/>